<gene>
    <name evidence="2" type="ORF">FD15_GL000189</name>
</gene>
<dbReference type="STRING" id="1423806.FD15_GL000189"/>
<evidence type="ECO:0000313" key="3">
    <source>
        <dbReference type="Proteomes" id="UP000050961"/>
    </source>
</evidence>
<dbReference type="AlphaFoldDB" id="A0A023CYY2"/>
<feature type="transmembrane region" description="Helical" evidence="1">
    <location>
        <begin position="144"/>
        <end position="166"/>
    </location>
</feature>
<evidence type="ECO:0000256" key="1">
    <source>
        <dbReference type="SAM" id="Phobius"/>
    </source>
</evidence>
<dbReference type="PATRIC" id="fig|1423806.3.peg.192"/>
<evidence type="ECO:0000313" key="2">
    <source>
        <dbReference type="EMBL" id="KRN06640.1"/>
    </source>
</evidence>
<accession>A0A023CYY2</accession>
<feature type="transmembrane region" description="Helical" evidence="1">
    <location>
        <begin position="173"/>
        <end position="192"/>
    </location>
</feature>
<keyword evidence="3" id="KW-1185">Reference proteome</keyword>
<dbReference type="OrthoDB" id="2290950at2"/>
<keyword evidence="1" id="KW-1133">Transmembrane helix</keyword>
<name>A0A023CYY2_9LACO</name>
<proteinExistence type="predicted"/>
<sequence>MIIIDVIFGKVDELFAFLRSDKKQWPAFFELAVLFAISGFVMGLKTSLHDVPVNHVVMGAFVAMGAVIGFLLSVLALFVLFFIFKLIFNLEISNGELYKMGLIGSVPSVLGTIFTAICTLLFGFSEKGYTSVQAFAGAEVKPLAALYNLLDPFTLAEIIFVSYLVARFTNKKRLFPIFVGIWLVIEYGLGFVG</sequence>
<feature type="transmembrane region" description="Helical" evidence="1">
    <location>
        <begin position="56"/>
        <end position="88"/>
    </location>
</feature>
<keyword evidence="1" id="KW-0472">Membrane</keyword>
<feature type="transmembrane region" description="Helical" evidence="1">
    <location>
        <begin position="100"/>
        <end position="124"/>
    </location>
</feature>
<dbReference type="RefSeq" id="WP_034989566.1">
    <property type="nucleotide sequence ID" value="NZ_AYZF01000008.1"/>
</dbReference>
<reference evidence="2 3" key="1">
    <citation type="journal article" date="2015" name="Genome Announc.">
        <title>Expanding the biotechnology potential of lactobacilli through comparative genomics of 213 strains and associated genera.</title>
        <authorList>
            <person name="Sun Z."/>
            <person name="Harris H.M."/>
            <person name="McCann A."/>
            <person name="Guo C."/>
            <person name="Argimon S."/>
            <person name="Zhang W."/>
            <person name="Yang X."/>
            <person name="Jeffery I.B."/>
            <person name="Cooney J.C."/>
            <person name="Kagawa T.F."/>
            <person name="Liu W."/>
            <person name="Song Y."/>
            <person name="Salvetti E."/>
            <person name="Wrobel A."/>
            <person name="Rasinkangas P."/>
            <person name="Parkhill J."/>
            <person name="Rea M.C."/>
            <person name="O'Sullivan O."/>
            <person name="Ritari J."/>
            <person name="Douillard F.P."/>
            <person name="Paul Ross R."/>
            <person name="Yang R."/>
            <person name="Briner A.E."/>
            <person name="Felis G.E."/>
            <person name="de Vos W.M."/>
            <person name="Barrangou R."/>
            <person name="Klaenhammer T.R."/>
            <person name="Caufield P.W."/>
            <person name="Cui Y."/>
            <person name="Zhang H."/>
            <person name="O'Toole P.W."/>
        </authorList>
    </citation>
    <scope>NUCLEOTIDE SEQUENCE [LARGE SCALE GENOMIC DNA]</scope>
    <source>
        <strain evidence="2 3">DSM 21376</strain>
    </source>
</reference>
<organism evidence="2 3">
    <name type="scientific">Liquorilactobacillus sucicola DSM 21376 = JCM 15457</name>
    <dbReference type="NCBI Taxonomy" id="1423806"/>
    <lineage>
        <taxon>Bacteria</taxon>
        <taxon>Bacillati</taxon>
        <taxon>Bacillota</taxon>
        <taxon>Bacilli</taxon>
        <taxon>Lactobacillales</taxon>
        <taxon>Lactobacillaceae</taxon>
        <taxon>Liquorilactobacillus</taxon>
    </lineage>
</organism>
<feature type="transmembrane region" description="Helical" evidence="1">
    <location>
        <begin position="27"/>
        <end position="44"/>
    </location>
</feature>
<dbReference type="EMBL" id="AYZF01000008">
    <property type="protein sequence ID" value="KRN06640.1"/>
    <property type="molecule type" value="Genomic_DNA"/>
</dbReference>
<evidence type="ECO:0008006" key="4">
    <source>
        <dbReference type="Google" id="ProtNLM"/>
    </source>
</evidence>
<dbReference type="Proteomes" id="UP000050961">
    <property type="component" value="Unassembled WGS sequence"/>
</dbReference>
<keyword evidence="1" id="KW-0812">Transmembrane</keyword>
<protein>
    <recommendedName>
        <fullName evidence="4">Yip1 domain-containing protein</fullName>
    </recommendedName>
</protein>
<comment type="caution">
    <text evidence="2">The sequence shown here is derived from an EMBL/GenBank/DDBJ whole genome shotgun (WGS) entry which is preliminary data.</text>
</comment>